<dbReference type="PROSITE" id="PS51892">
    <property type="entry name" value="SUBTILASE"/>
    <property type="match status" value="1"/>
</dbReference>
<dbReference type="HOGENOM" id="CLU_011263_1_4_1"/>
<gene>
    <name evidence="9" type="ORF">RirG_213760</name>
</gene>
<feature type="active site" description="Charge relay system" evidence="5">
    <location>
        <position position="373"/>
    </location>
</feature>
<keyword evidence="7" id="KW-0732">Signal</keyword>
<dbReference type="InterPro" id="IPR022398">
    <property type="entry name" value="Peptidase_S8_His-AS"/>
</dbReference>
<dbReference type="SUPFAM" id="SSF52743">
    <property type="entry name" value="Subtilisin-like"/>
    <property type="match status" value="1"/>
</dbReference>
<dbReference type="GO" id="GO:0004252">
    <property type="term" value="F:serine-type endopeptidase activity"/>
    <property type="evidence" value="ECO:0007669"/>
    <property type="project" value="UniProtKB-UniRule"/>
</dbReference>
<evidence type="ECO:0000256" key="4">
    <source>
        <dbReference type="ARBA" id="ARBA00022825"/>
    </source>
</evidence>
<feature type="signal peptide" evidence="7">
    <location>
        <begin position="1"/>
        <end position="25"/>
    </location>
</feature>
<evidence type="ECO:0000256" key="7">
    <source>
        <dbReference type="SAM" id="SignalP"/>
    </source>
</evidence>
<dbReference type="SMR" id="A0A015IHP5"/>
<keyword evidence="2 5" id="KW-0645">Protease</keyword>
<protein>
    <submittedName>
        <fullName evidence="9">Ysp3p</fullName>
    </submittedName>
</protein>
<evidence type="ECO:0000256" key="5">
    <source>
        <dbReference type="PROSITE-ProRule" id="PRU01240"/>
    </source>
</evidence>
<dbReference type="GO" id="GO:0005615">
    <property type="term" value="C:extracellular space"/>
    <property type="evidence" value="ECO:0007669"/>
    <property type="project" value="TreeGrafter"/>
</dbReference>
<dbReference type="GO" id="GO:0006508">
    <property type="term" value="P:proteolysis"/>
    <property type="evidence" value="ECO:0007669"/>
    <property type="project" value="UniProtKB-KW"/>
</dbReference>
<dbReference type="AlphaFoldDB" id="A0A015IHP5"/>
<dbReference type="InterPro" id="IPR034193">
    <property type="entry name" value="PCSK9_ProteinaseK-like"/>
</dbReference>
<dbReference type="InterPro" id="IPR000209">
    <property type="entry name" value="Peptidase_S8/S53_dom"/>
</dbReference>
<dbReference type="PRINTS" id="PR00723">
    <property type="entry name" value="SUBTILISIN"/>
</dbReference>
<evidence type="ECO:0000256" key="6">
    <source>
        <dbReference type="RuleBase" id="RU003355"/>
    </source>
</evidence>
<dbReference type="PANTHER" id="PTHR43806">
    <property type="entry name" value="PEPTIDASE S8"/>
    <property type="match status" value="1"/>
</dbReference>
<keyword evidence="4 5" id="KW-0720">Serine protease</keyword>
<proteinExistence type="inferred from homology"/>
<dbReference type="STRING" id="1432141.A0A015IHP5"/>
<feature type="domain" description="Peptidase S8/S53" evidence="8">
    <location>
        <begin position="175"/>
        <end position="408"/>
    </location>
</feature>
<dbReference type="InterPro" id="IPR050131">
    <property type="entry name" value="Peptidase_S8_subtilisin-like"/>
</dbReference>
<dbReference type="InterPro" id="IPR023827">
    <property type="entry name" value="Peptidase_S8_Asp-AS"/>
</dbReference>
<keyword evidence="3 5" id="KW-0378">Hydrolase</keyword>
<evidence type="ECO:0000259" key="8">
    <source>
        <dbReference type="Pfam" id="PF00082"/>
    </source>
</evidence>
<feature type="active site" description="Charge relay system" evidence="5">
    <location>
        <position position="184"/>
    </location>
</feature>
<feature type="active site" description="Charge relay system" evidence="5">
    <location>
        <position position="216"/>
    </location>
</feature>
<dbReference type="PANTHER" id="PTHR43806:SF11">
    <property type="entry name" value="CEREVISIN-RELATED"/>
    <property type="match status" value="1"/>
</dbReference>
<dbReference type="OMA" id="PRHEYRS"/>
<evidence type="ECO:0000256" key="3">
    <source>
        <dbReference type="ARBA" id="ARBA00022801"/>
    </source>
</evidence>
<name>A0A015IHP5_RHIIW</name>
<dbReference type="PROSITE" id="PS00138">
    <property type="entry name" value="SUBTILASE_SER"/>
    <property type="match status" value="1"/>
</dbReference>
<dbReference type="OrthoDB" id="206201at2759"/>
<evidence type="ECO:0000256" key="2">
    <source>
        <dbReference type="ARBA" id="ARBA00022670"/>
    </source>
</evidence>
<dbReference type="PROSITE" id="PS00136">
    <property type="entry name" value="SUBTILASE_ASP"/>
    <property type="match status" value="1"/>
</dbReference>
<comment type="similarity">
    <text evidence="1 5 6">Belongs to the peptidase S8 family.</text>
</comment>
<dbReference type="Proteomes" id="UP000022910">
    <property type="component" value="Unassembled WGS sequence"/>
</dbReference>
<dbReference type="Gene3D" id="3.40.50.200">
    <property type="entry name" value="Peptidase S8/S53 domain"/>
    <property type="match status" value="1"/>
</dbReference>
<organism evidence="9 10">
    <name type="scientific">Rhizophagus irregularis (strain DAOM 197198w)</name>
    <name type="common">Glomus intraradices</name>
    <dbReference type="NCBI Taxonomy" id="1432141"/>
    <lineage>
        <taxon>Eukaryota</taxon>
        <taxon>Fungi</taxon>
        <taxon>Fungi incertae sedis</taxon>
        <taxon>Mucoromycota</taxon>
        <taxon>Glomeromycotina</taxon>
        <taxon>Glomeromycetes</taxon>
        <taxon>Glomerales</taxon>
        <taxon>Glomeraceae</taxon>
        <taxon>Rhizophagus</taxon>
    </lineage>
</organism>
<dbReference type="CDD" id="cd04077">
    <property type="entry name" value="Peptidases_S8_PCSK9_ProteinaseK_like"/>
    <property type="match status" value="1"/>
</dbReference>
<dbReference type="PROSITE" id="PS00137">
    <property type="entry name" value="SUBTILASE_HIS"/>
    <property type="match status" value="1"/>
</dbReference>
<comment type="caution">
    <text evidence="9">The sequence shown here is derived from an EMBL/GenBank/DDBJ whole genome shotgun (WGS) entry which is preliminary data.</text>
</comment>
<keyword evidence="10" id="KW-1185">Reference proteome</keyword>
<dbReference type="EMBL" id="JEMT01027565">
    <property type="protein sequence ID" value="EXX56697.1"/>
    <property type="molecule type" value="Genomic_DNA"/>
</dbReference>
<dbReference type="InterPro" id="IPR023828">
    <property type="entry name" value="Peptidase_S8_Ser-AS"/>
</dbReference>
<evidence type="ECO:0000313" key="10">
    <source>
        <dbReference type="Proteomes" id="UP000022910"/>
    </source>
</evidence>
<dbReference type="Pfam" id="PF00082">
    <property type="entry name" value="Peptidase_S8"/>
    <property type="match status" value="1"/>
</dbReference>
<dbReference type="InterPro" id="IPR036852">
    <property type="entry name" value="Peptidase_S8/S53_dom_sf"/>
</dbReference>
<evidence type="ECO:0000313" key="9">
    <source>
        <dbReference type="EMBL" id="EXX56697.1"/>
    </source>
</evidence>
<evidence type="ECO:0000256" key="1">
    <source>
        <dbReference type="ARBA" id="ARBA00011073"/>
    </source>
</evidence>
<dbReference type="InterPro" id="IPR015500">
    <property type="entry name" value="Peptidase_S8_subtilisin-rel"/>
</dbReference>
<reference evidence="9 10" key="1">
    <citation type="submission" date="2014-02" db="EMBL/GenBank/DDBJ databases">
        <title>Single nucleus genome sequencing reveals high similarity among nuclei of an endomycorrhizal fungus.</title>
        <authorList>
            <person name="Lin K."/>
            <person name="Geurts R."/>
            <person name="Zhang Z."/>
            <person name="Limpens E."/>
            <person name="Saunders D.G."/>
            <person name="Mu D."/>
            <person name="Pang E."/>
            <person name="Cao H."/>
            <person name="Cha H."/>
            <person name="Lin T."/>
            <person name="Zhou Q."/>
            <person name="Shang Y."/>
            <person name="Li Y."/>
            <person name="Ivanov S."/>
            <person name="Sharma T."/>
            <person name="Velzen R.V."/>
            <person name="Ruijter N.D."/>
            <person name="Aanen D.K."/>
            <person name="Win J."/>
            <person name="Kamoun S."/>
            <person name="Bisseling T."/>
            <person name="Huang S."/>
        </authorList>
    </citation>
    <scope>NUCLEOTIDE SEQUENCE [LARGE SCALE GENOMIC DNA]</scope>
    <source>
        <strain evidence="10">DAOM197198w</strain>
    </source>
</reference>
<accession>A0A015IHP5</accession>
<sequence length="426" mass="46743">MIIPRFIKIFSIAVIISFLVSSVESTKKNLKCPGPLDKIDDHFNEKGEKYIITFNKSDNEAIENHFDTMQNCWKRPIKHIIPNKLLNDKNTLMDFSVKGYLHGYCGYFTKSFIDKHLSNIPGINIEKDGLFKINRVLPLDFTKRTIAKNPTKNIDRIDQSRRPLDGKFIYPVSAGEGTNIYIIDTGVRITHKEFGNRARFGASFCKDCNDQDEDGHGTQVASIVAGTTFGVARKANIIAVRVFDVTGDASKSDIINAMSFVLNEHNKNQNKNTIINMSLNGDFSKSMNNIIENLTNAGIHVVVAAGNDDTDACKSSPSSAPTAITVGATEEDSDQVVDFSNFGRCLDIFAPGVNIKGAGNQSDDDVLELSGTSQASPHVAGTIALIISEFGNRSPNEMSNILNRLSSKNTIKGLKNGSPDSFLRTP</sequence>
<feature type="chain" id="PRO_5001475113" evidence="7">
    <location>
        <begin position="26"/>
        <end position="426"/>
    </location>
</feature>
<dbReference type="FunFam" id="3.40.50.200:FF:000014">
    <property type="entry name" value="Proteinase K"/>
    <property type="match status" value="1"/>
</dbReference>